<dbReference type="EMBL" id="FUWM01000016">
    <property type="protein sequence ID" value="SJZ83894.1"/>
    <property type="molecule type" value="Genomic_DNA"/>
</dbReference>
<proteinExistence type="predicted"/>
<dbReference type="InterPro" id="IPR024093">
    <property type="entry name" value="Uncharacterised_MTH865"/>
</dbReference>
<keyword evidence="2" id="KW-1185">Reference proteome</keyword>
<name>A0A1T4NX76_9FIRM</name>
<dbReference type="STRING" id="142842.SAMN02745118_01973"/>
<dbReference type="OrthoDB" id="1808525at2"/>
<sequence length="79" mass="8242">MSIREEIKNQIVGALEGAEFPIETPEALLGAFPQGSDTTCKAGEVEMTAGEAGELLTGDDFPFISAENVADTILDKAGL</sequence>
<dbReference type="SUPFAM" id="SSF69025">
    <property type="entry name" value="Hypothetical protein MTH865"/>
    <property type="match status" value="1"/>
</dbReference>
<dbReference type="Pfam" id="PF07747">
    <property type="entry name" value="MTH865"/>
    <property type="match status" value="1"/>
</dbReference>
<evidence type="ECO:0000313" key="1">
    <source>
        <dbReference type="EMBL" id="SJZ83894.1"/>
    </source>
</evidence>
<accession>A0A1T4NX76</accession>
<protein>
    <recommendedName>
        <fullName evidence="3">MTH865-like family protein</fullName>
    </recommendedName>
</protein>
<evidence type="ECO:0008006" key="3">
    <source>
        <dbReference type="Google" id="ProtNLM"/>
    </source>
</evidence>
<dbReference type="AlphaFoldDB" id="A0A1T4NX76"/>
<organism evidence="1 2">
    <name type="scientific">Selenihalanaerobacter shriftii</name>
    <dbReference type="NCBI Taxonomy" id="142842"/>
    <lineage>
        <taxon>Bacteria</taxon>
        <taxon>Bacillati</taxon>
        <taxon>Bacillota</taxon>
        <taxon>Clostridia</taxon>
        <taxon>Halanaerobiales</taxon>
        <taxon>Halobacteroidaceae</taxon>
        <taxon>Selenihalanaerobacter</taxon>
    </lineage>
</organism>
<dbReference type="Gene3D" id="1.10.238.80">
    <property type="entry name" value="MTH865-like"/>
    <property type="match status" value="1"/>
</dbReference>
<evidence type="ECO:0000313" key="2">
    <source>
        <dbReference type="Proteomes" id="UP000190625"/>
    </source>
</evidence>
<dbReference type="Proteomes" id="UP000190625">
    <property type="component" value="Unassembled WGS sequence"/>
</dbReference>
<dbReference type="InterPro" id="IPR036825">
    <property type="entry name" value="MTH865-like_sf"/>
</dbReference>
<dbReference type="RefSeq" id="WP_078810407.1">
    <property type="nucleotide sequence ID" value="NZ_FUWM01000016.1"/>
</dbReference>
<gene>
    <name evidence="1" type="ORF">SAMN02745118_01973</name>
</gene>
<reference evidence="2" key="1">
    <citation type="submission" date="2017-02" db="EMBL/GenBank/DDBJ databases">
        <authorList>
            <person name="Varghese N."/>
            <person name="Submissions S."/>
        </authorList>
    </citation>
    <scope>NUCLEOTIDE SEQUENCE [LARGE SCALE GENOMIC DNA]</scope>
    <source>
        <strain evidence="2">ATCC BAA-73</strain>
    </source>
</reference>